<protein>
    <recommendedName>
        <fullName evidence="8 9">Ammonium transporter</fullName>
    </recommendedName>
</protein>
<dbReference type="SUPFAM" id="SSF111352">
    <property type="entry name" value="Ammonium transporter"/>
    <property type="match status" value="1"/>
</dbReference>
<gene>
    <name evidence="11" type="ORF">N2K95_13025</name>
</gene>
<keyword evidence="3 9" id="KW-0813">Transport</keyword>
<reference evidence="11" key="1">
    <citation type="submission" date="2022-09" db="EMBL/GenBank/DDBJ databases">
        <title>Novel species in genus Arthrobacter.</title>
        <authorList>
            <person name="Liu Y."/>
        </authorList>
    </citation>
    <scope>NUCLEOTIDE SEQUENCE</scope>
    <source>
        <strain evidence="11">Zg-Y815</strain>
    </source>
</reference>
<dbReference type="Pfam" id="PF00909">
    <property type="entry name" value="Ammonium_transp"/>
    <property type="match status" value="1"/>
</dbReference>
<keyword evidence="5 9" id="KW-1133">Transmembrane helix</keyword>
<dbReference type="EMBL" id="CP104275">
    <property type="protein sequence ID" value="UWX96566.1"/>
    <property type="molecule type" value="Genomic_DNA"/>
</dbReference>
<dbReference type="PANTHER" id="PTHR43029:SF10">
    <property type="entry name" value="AMMONIUM TRANSPORTER MEP2"/>
    <property type="match status" value="1"/>
</dbReference>
<dbReference type="InterPro" id="IPR018047">
    <property type="entry name" value="Ammonium_transpt_CS"/>
</dbReference>
<comment type="subcellular location">
    <subcellularLocation>
        <location evidence="9">Cell membrane</location>
        <topology evidence="9">Multi-pass membrane protein</topology>
    </subcellularLocation>
    <subcellularLocation>
        <location evidence="1">Membrane</location>
        <topology evidence="1">Multi-pass membrane protein</topology>
    </subcellularLocation>
</comment>
<keyword evidence="12" id="KW-1185">Reference proteome</keyword>
<dbReference type="Gene3D" id="1.10.3430.10">
    <property type="entry name" value="Ammonium transporter AmtB like domains"/>
    <property type="match status" value="1"/>
</dbReference>
<feature type="transmembrane region" description="Helical" evidence="9">
    <location>
        <begin position="197"/>
        <end position="216"/>
    </location>
</feature>
<evidence type="ECO:0000256" key="6">
    <source>
        <dbReference type="ARBA" id="ARBA00023136"/>
    </source>
</evidence>
<dbReference type="PROSITE" id="PS01219">
    <property type="entry name" value="AMMONIUM_TRANSP"/>
    <property type="match status" value="1"/>
</dbReference>
<proteinExistence type="inferred from homology"/>
<feature type="transmembrane region" description="Helical" evidence="9">
    <location>
        <begin position="313"/>
        <end position="334"/>
    </location>
</feature>
<evidence type="ECO:0000256" key="5">
    <source>
        <dbReference type="ARBA" id="ARBA00022989"/>
    </source>
</evidence>
<evidence type="ECO:0000313" key="12">
    <source>
        <dbReference type="Proteomes" id="UP001059859"/>
    </source>
</evidence>
<feature type="transmembrane region" description="Helical" evidence="9">
    <location>
        <begin position="257"/>
        <end position="274"/>
    </location>
</feature>
<dbReference type="InterPro" id="IPR001905">
    <property type="entry name" value="Ammonium_transpt"/>
</dbReference>
<accession>A0ABY5YN98</accession>
<dbReference type="InterPro" id="IPR029020">
    <property type="entry name" value="Ammonium/urea_transptr"/>
</dbReference>
<keyword evidence="6 9" id="KW-0472">Membrane</keyword>
<dbReference type="InterPro" id="IPR024041">
    <property type="entry name" value="NH4_transpt_AmtB-like_dom"/>
</dbReference>
<feature type="transmembrane region" description="Helical" evidence="9">
    <location>
        <begin position="6"/>
        <end position="31"/>
    </location>
</feature>
<dbReference type="Proteomes" id="UP001059859">
    <property type="component" value="Chromosome"/>
</dbReference>
<evidence type="ECO:0000256" key="9">
    <source>
        <dbReference type="RuleBase" id="RU362002"/>
    </source>
</evidence>
<feature type="transmembrane region" description="Helical" evidence="9">
    <location>
        <begin position="90"/>
        <end position="114"/>
    </location>
</feature>
<feature type="transmembrane region" description="Helical" evidence="9">
    <location>
        <begin position="354"/>
        <end position="380"/>
    </location>
</feature>
<evidence type="ECO:0000256" key="2">
    <source>
        <dbReference type="ARBA" id="ARBA00005887"/>
    </source>
</evidence>
<sequence length="530" mass="55696">MNGADTAWVLICAGLVLFMTPGLALFYGGMVPVRNVLTMMMQNIIPLGIISVTWVLVGYTLAFSNGGNSVVGEFDAFALLDLDTPQFHTVAAGVTIPTLAFVAYQMMFAVITPALLTGATAGRLRFGGWVFFLAAFSILVYPQVARWLWHPKGWLFQLGAQDWAGGMVVHASAGAAAVAVLLVVGRRRGWPNLRNSPNNLPLMLVGGGILWFGWFGFNAGDGLQANDIAAQALINTHVAGSAAMLSWLLVERITTGHCTLVGAVSGAVAGLATITPCAGYVGTGAALLIGLIAGCVCVLAVRLKSVLRYDDALDVIAVHFVGGVLGSFLLGFFADSTVNAASDDGIFSGGGGTLLWHQTVAIVSVVVFSFVLSWLCAVVISRTVGLKEPGSEQEDLDHVQQDSSAYSLSGIGARPTAAGRAAVDGGAGGADRHSAPSHLISAVVNTGRVDGLRDALLMAGARSLELSDTAVYSGKIRTDTFRSEKRLIDFDERFRVHAAVDSEHEEAVVAVLKRFGAEPESIYRVAITPY</sequence>
<keyword evidence="7 9" id="KW-0924">Ammonia transport</keyword>
<dbReference type="PANTHER" id="PTHR43029">
    <property type="entry name" value="AMMONIUM TRANSPORTER MEP2"/>
    <property type="match status" value="1"/>
</dbReference>
<dbReference type="RefSeq" id="WP_260651873.1">
    <property type="nucleotide sequence ID" value="NZ_CP104275.1"/>
</dbReference>
<comment type="similarity">
    <text evidence="2 9">Belongs to the ammonia transporter channel (TC 1.A.11.2) family.</text>
</comment>
<feature type="transmembrane region" description="Helical" evidence="9">
    <location>
        <begin position="280"/>
        <end position="301"/>
    </location>
</feature>
<feature type="transmembrane region" description="Helical" evidence="9">
    <location>
        <begin position="126"/>
        <end position="144"/>
    </location>
</feature>
<feature type="domain" description="Ammonium transporter AmtB-like" evidence="10">
    <location>
        <begin position="7"/>
        <end position="406"/>
    </location>
</feature>
<evidence type="ECO:0000256" key="7">
    <source>
        <dbReference type="ARBA" id="ARBA00023177"/>
    </source>
</evidence>
<feature type="transmembrane region" description="Helical" evidence="9">
    <location>
        <begin position="228"/>
        <end position="250"/>
    </location>
</feature>
<dbReference type="NCBIfam" id="TIGR00836">
    <property type="entry name" value="amt"/>
    <property type="match status" value="1"/>
</dbReference>
<evidence type="ECO:0000256" key="3">
    <source>
        <dbReference type="ARBA" id="ARBA00022448"/>
    </source>
</evidence>
<feature type="transmembrane region" description="Helical" evidence="9">
    <location>
        <begin position="164"/>
        <end position="185"/>
    </location>
</feature>
<evidence type="ECO:0000259" key="10">
    <source>
        <dbReference type="Pfam" id="PF00909"/>
    </source>
</evidence>
<evidence type="ECO:0000313" key="11">
    <source>
        <dbReference type="EMBL" id="UWX96566.1"/>
    </source>
</evidence>
<name>A0ABY5YN98_9MICC</name>
<feature type="transmembrane region" description="Helical" evidence="9">
    <location>
        <begin position="43"/>
        <end position="62"/>
    </location>
</feature>
<evidence type="ECO:0000256" key="8">
    <source>
        <dbReference type="ARBA" id="ARBA00050025"/>
    </source>
</evidence>
<organism evidence="11 12">
    <name type="scientific">Arthrobacter zhaoxinii</name>
    <dbReference type="NCBI Taxonomy" id="2964616"/>
    <lineage>
        <taxon>Bacteria</taxon>
        <taxon>Bacillati</taxon>
        <taxon>Actinomycetota</taxon>
        <taxon>Actinomycetes</taxon>
        <taxon>Micrococcales</taxon>
        <taxon>Micrococcaceae</taxon>
        <taxon>Arthrobacter</taxon>
    </lineage>
</organism>
<evidence type="ECO:0000256" key="1">
    <source>
        <dbReference type="ARBA" id="ARBA00004141"/>
    </source>
</evidence>
<evidence type="ECO:0000256" key="4">
    <source>
        <dbReference type="ARBA" id="ARBA00022692"/>
    </source>
</evidence>
<keyword evidence="4 9" id="KW-0812">Transmembrane</keyword>